<dbReference type="PROSITE" id="PS50122">
    <property type="entry name" value="CHEB"/>
    <property type="match status" value="1"/>
</dbReference>
<accession>A0ABX5JDD3</accession>
<dbReference type="SMART" id="SM00091">
    <property type="entry name" value="PAS"/>
    <property type="match status" value="2"/>
</dbReference>
<evidence type="ECO:0000256" key="5">
    <source>
        <dbReference type="ARBA" id="ARBA00022741"/>
    </source>
</evidence>
<dbReference type="InterPro" id="IPR050903">
    <property type="entry name" value="Bact_Chemotaxis_MeTrfase"/>
</dbReference>
<dbReference type="InterPro" id="IPR035909">
    <property type="entry name" value="CheB_C"/>
</dbReference>
<dbReference type="PROSITE" id="PS50123">
    <property type="entry name" value="CHER"/>
    <property type="match status" value="1"/>
</dbReference>
<dbReference type="NCBIfam" id="TIGR00229">
    <property type="entry name" value="sensory_box"/>
    <property type="match status" value="1"/>
</dbReference>
<dbReference type="InterPro" id="IPR036890">
    <property type="entry name" value="HATPase_C_sf"/>
</dbReference>
<evidence type="ECO:0000313" key="14">
    <source>
        <dbReference type="Proteomes" id="UP000240800"/>
    </source>
</evidence>
<keyword evidence="3" id="KW-0597">Phosphoprotein</keyword>
<dbReference type="InterPro" id="IPR000673">
    <property type="entry name" value="Sig_transdc_resp-reg_Me-estase"/>
</dbReference>
<evidence type="ECO:0000259" key="11">
    <source>
        <dbReference type="PROSITE" id="PS50122"/>
    </source>
</evidence>
<keyword evidence="6" id="KW-0418">Kinase</keyword>
<feature type="domain" description="CheB-type methylesterase" evidence="11">
    <location>
        <begin position="18"/>
        <end position="190"/>
    </location>
</feature>
<dbReference type="Pfam" id="PF07536">
    <property type="entry name" value="HWE_HK"/>
    <property type="match status" value="1"/>
</dbReference>
<name>A0ABX5JDD3_9RHOB</name>
<feature type="domain" description="CheR-type methyltransferase" evidence="12">
    <location>
        <begin position="215"/>
        <end position="454"/>
    </location>
</feature>
<protein>
    <recommendedName>
        <fullName evidence="2">histidine kinase</fullName>
        <ecNumber evidence="2">2.7.13.3</ecNumber>
    </recommendedName>
</protein>
<dbReference type="Gene3D" id="3.30.565.10">
    <property type="entry name" value="Histidine kinase-like ATPase, C-terminal domain"/>
    <property type="match status" value="1"/>
</dbReference>
<keyword evidence="4" id="KW-0808">Transferase</keyword>
<keyword evidence="9" id="KW-0175">Coiled coil</keyword>
<evidence type="ECO:0000256" key="1">
    <source>
        <dbReference type="ARBA" id="ARBA00000085"/>
    </source>
</evidence>
<comment type="caution">
    <text evidence="13">The sequence shown here is derived from an EMBL/GenBank/DDBJ whole genome shotgun (WGS) entry which is preliminary data.</text>
</comment>
<dbReference type="InterPro" id="IPR000014">
    <property type="entry name" value="PAS"/>
</dbReference>
<dbReference type="Pfam" id="PF13596">
    <property type="entry name" value="PAS_10"/>
    <property type="match status" value="1"/>
</dbReference>
<evidence type="ECO:0000256" key="3">
    <source>
        <dbReference type="ARBA" id="ARBA00022553"/>
    </source>
</evidence>
<dbReference type="PANTHER" id="PTHR24422">
    <property type="entry name" value="CHEMOTAXIS PROTEIN METHYLTRANSFERASE"/>
    <property type="match status" value="1"/>
</dbReference>
<dbReference type="EMBL" id="PZZW01000001">
    <property type="protein sequence ID" value="PTM81607.1"/>
    <property type="molecule type" value="Genomic_DNA"/>
</dbReference>
<proteinExistence type="predicted"/>
<evidence type="ECO:0000256" key="8">
    <source>
        <dbReference type="PROSITE-ProRule" id="PRU00050"/>
    </source>
</evidence>
<dbReference type="InterPro" id="IPR035965">
    <property type="entry name" value="PAS-like_dom_sf"/>
</dbReference>
<comment type="catalytic activity">
    <reaction evidence="1">
        <text>ATP + protein L-histidine = ADP + protein N-phospho-L-histidine.</text>
        <dbReference type="EC" id="2.7.13.3"/>
    </reaction>
</comment>
<evidence type="ECO:0000256" key="9">
    <source>
        <dbReference type="SAM" id="Coils"/>
    </source>
</evidence>
<dbReference type="InterPro" id="IPR022641">
    <property type="entry name" value="CheR_N"/>
</dbReference>
<dbReference type="Gene3D" id="3.40.50.180">
    <property type="entry name" value="Methylesterase CheB, C-terminal domain"/>
    <property type="match status" value="1"/>
</dbReference>
<evidence type="ECO:0000256" key="6">
    <source>
        <dbReference type="ARBA" id="ARBA00022777"/>
    </source>
</evidence>
<dbReference type="SUPFAM" id="SSF47757">
    <property type="entry name" value="Chemotaxis receptor methyltransferase CheR, N-terminal domain"/>
    <property type="match status" value="1"/>
</dbReference>
<feature type="coiled-coil region" evidence="9">
    <location>
        <begin position="639"/>
        <end position="712"/>
    </location>
</feature>
<dbReference type="PROSITE" id="PS50112">
    <property type="entry name" value="PAS"/>
    <property type="match status" value="1"/>
</dbReference>
<keyword evidence="14" id="KW-1185">Reference proteome</keyword>
<dbReference type="Proteomes" id="UP000240800">
    <property type="component" value="Unassembled WGS sequence"/>
</dbReference>
<dbReference type="SMART" id="SM00138">
    <property type="entry name" value="MeTrc"/>
    <property type="match status" value="1"/>
</dbReference>
<dbReference type="InterPro" id="IPR011102">
    <property type="entry name" value="Sig_transdc_His_kinase_HWE"/>
</dbReference>
<dbReference type="CDD" id="cd16434">
    <property type="entry name" value="CheB-CheR_fusion"/>
    <property type="match status" value="1"/>
</dbReference>
<dbReference type="EC" id="2.7.13.3" evidence="2"/>
<dbReference type="Gene3D" id="3.30.450.20">
    <property type="entry name" value="PAS domain"/>
    <property type="match status" value="2"/>
</dbReference>
<organism evidence="13 14">
    <name type="scientific">Cereibacter johrii</name>
    <dbReference type="NCBI Taxonomy" id="445629"/>
    <lineage>
        <taxon>Bacteria</taxon>
        <taxon>Pseudomonadati</taxon>
        <taxon>Pseudomonadota</taxon>
        <taxon>Alphaproteobacteria</taxon>
        <taxon>Rhodobacterales</taxon>
        <taxon>Paracoccaceae</taxon>
        <taxon>Cereibacter</taxon>
    </lineage>
</organism>
<keyword evidence="8" id="KW-0145">Chemotaxis</keyword>
<dbReference type="Pfam" id="PF03705">
    <property type="entry name" value="CheR_N"/>
    <property type="match status" value="1"/>
</dbReference>
<keyword evidence="8" id="KW-0378">Hydrolase</keyword>
<evidence type="ECO:0000256" key="2">
    <source>
        <dbReference type="ARBA" id="ARBA00012438"/>
    </source>
</evidence>
<dbReference type="PRINTS" id="PR00996">
    <property type="entry name" value="CHERMTFRASE"/>
</dbReference>
<dbReference type="Pfam" id="PF01339">
    <property type="entry name" value="CheB_methylest"/>
    <property type="match status" value="1"/>
</dbReference>
<dbReference type="Pfam" id="PF08448">
    <property type="entry name" value="PAS_4"/>
    <property type="match status" value="1"/>
</dbReference>
<dbReference type="CDD" id="cd02440">
    <property type="entry name" value="AdoMet_MTases"/>
    <property type="match status" value="1"/>
</dbReference>
<dbReference type="InterPro" id="IPR000780">
    <property type="entry name" value="CheR_MeTrfase"/>
</dbReference>
<feature type="domain" description="PAS" evidence="10">
    <location>
        <begin position="834"/>
        <end position="903"/>
    </location>
</feature>
<evidence type="ECO:0000313" key="13">
    <source>
        <dbReference type="EMBL" id="PTM81607.1"/>
    </source>
</evidence>
<dbReference type="SUPFAM" id="SSF52738">
    <property type="entry name" value="Methylesterase CheB, C-terminal domain"/>
    <property type="match status" value="1"/>
</dbReference>
<keyword evidence="5" id="KW-0547">Nucleotide-binding</keyword>
<keyword evidence="7" id="KW-0067">ATP-binding</keyword>
<sequence length="1170" mass="128979">MTEKLSAAESAADRDLVLLGIGASAGGLEAFQSLLGALRPNDRFALILVQHLDPEHESLLPELLSKRTRLPVRSIEDGMEIEGGNVYLIPPAFGLDIRGRVLKLVPFEAPRGLRRPIDSFFQALAREHGSNAAGVILSGTGSDGSNGVRAIKEAGGLVFAQDPKDARYDGMPRSAIGTGAVDLVLPAAEMIGVLRDFHDRASGIAPTIESDAEFIEKVVRNVRYRTGHDFSGYKSGTLLRRITLRMSVLGLTEPGDYLRELVQNRGEADRLFRDLLINVTSFFRDPAAFDALARVAIPKILEQKGHGDELRVWVPGCSTGQEAYTVAMILADAMTRLDVRARLSVFGTDIDEEALAIARRAHYPNSIASEVPPQFLERYFTPTRNGFEVRGELRDLVRFSSQSLVKDPPFSRLDLLTCRNLLIYFNHELQELAQRVFHYALRPGGILMLGPSETAKAEGDPFVNVVPEHRIYRRNDALARSLDLPRGFRGISLAAEPSQEALPEQIFGLPYAAAEALLVRHVPPFLLIGPQDEVTRVGAGAEKFVRLNPGTTSLGIRTLILPELEQPLKRLLTGSGLAGGSFRQTRVGLSRDGEAQELMIGCETLSNGLRLVTFGTIAGSSSGSAADPDTQIVLDEAYVSQIEDELEEARLMVRTTVEELETSNEELKSSNEEMMSMNEELQSANEELSTTNEELQTKLAELAEANADLANFMSSTQIATVFLDRELRLRSFTPEAAAWFRFVEQDRGREITDIRARLDIGTIADVCRRVMAEGPAEEVAMVSTDGESEVLVRFAPYRSGSGDRGGVVFSIFDVTAVTRYARAAEEASADARASAEEIEELYLGSPGAMGLVDRDFRYLRANPKMADFSGLPNESLIGRSISEVHPDVAGRMVASIRRVFDSGEPVLRQVVRGTTPADPDVPRVWEIDWYPVRRSDGVRAVGFNVTDVTRLLELQADLRRIMRELQHRVKNMLSNVIALVNRARREQGDPQEILETLAQRIRALANTHNLLTSENWASTSLNDIFALELLNVYGEERVTLRGPEMRLNARATLSLGMVIHELATNASKYGAFSRPEGRVSVRWSRVDEGEGEEFRLVWQESGGPAVNPPTREGFGTQLMRSMVEGSFYGSIESNWEPAGLRLVVALPWNAATEVDYDSDLDPLRHADPLP</sequence>
<dbReference type="Pfam" id="PF01739">
    <property type="entry name" value="CheR"/>
    <property type="match status" value="1"/>
</dbReference>
<evidence type="ECO:0000259" key="12">
    <source>
        <dbReference type="PROSITE" id="PS50123"/>
    </source>
</evidence>
<dbReference type="Gene3D" id="3.40.50.150">
    <property type="entry name" value="Vaccinia Virus protein VP39"/>
    <property type="match status" value="1"/>
</dbReference>
<dbReference type="SUPFAM" id="SSF53335">
    <property type="entry name" value="S-adenosyl-L-methionine-dependent methyltransferases"/>
    <property type="match status" value="1"/>
</dbReference>
<dbReference type="PANTHER" id="PTHR24422:SF27">
    <property type="entry name" value="PROTEIN-GLUTAMATE O-METHYLTRANSFERASE"/>
    <property type="match status" value="1"/>
</dbReference>
<feature type="active site" evidence="8">
    <location>
        <position position="143"/>
    </location>
</feature>
<dbReference type="CDD" id="cd00130">
    <property type="entry name" value="PAS"/>
    <property type="match status" value="1"/>
</dbReference>
<dbReference type="InterPro" id="IPR013656">
    <property type="entry name" value="PAS_4"/>
</dbReference>
<gene>
    <name evidence="13" type="ORF">C8J29_101551</name>
</gene>
<reference evidence="13 14" key="1">
    <citation type="submission" date="2018-04" db="EMBL/GenBank/DDBJ databases">
        <title>Genomic Encyclopedia of Type Strains, Phase III (KMG-III): the genomes of soil and plant-associated and newly described type strains.</title>
        <authorList>
            <person name="Whitman W."/>
        </authorList>
    </citation>
    <scope>NUCLEOTIDE SEQUENCE [LARGE SCALE GENOMIC DNA]</scope>
    <source>
        <strain evidence="13 14">JA192</strain>
    </source>
</reference>
<dbReference type="SUPFAM" id="SSF55785">
    <property type="entry name" value="PYP-like sensor domain (PAS domain)"/>
    <property type="match status" value="2"/>
</dbReference>
<dbReference type="RefSeq" id="WP_108223042.1">
    <property type="nucleotide sequence ID" value="NZ_PZZW01000001.1"/>
</dbReference>
<dbReference type="SMART" id="SM00911">
    <property type="entry name" value="HWE_HK"/>
    <property type="match status" value="1"/>
</dbReference>
<evidence type="ECO:0000259" key="10">
    <source>
        <dbReference type="PROSITE" id="PS50112"/>
    </source>
</evidence>
<dbReference type="InterPro" id="IPR022642">
    <property type="entry name" value="CheR_C"/>
</dbReference>
<feature type="active site" evidence="8">
    <location>
        <position position="51"/>
    </location>
</feature>
<feature type="active site" evidence="8">
    <location>
        <position position="24"/>
    </location>
</feature>
<evidence type="ECO:0000256" key="4">
    <source>
        <dbReference type="ARBA" id="ARBA00022679"/>
    </source>
</evidence>
<dbReference type="InterPro" id="IPR029063">
    <property type="entry name" value="SAM-dependent_MTases_sf"/>
</dbReference>
<evidence type="ECO:0000256" key="7">
    <source>
        <dbReference type="ARBA" id="ARBA00022840"/>
    </source>
</evidence>